<dbReference type="Proteomes" id="UP001055303">
    <property type="component" value="Unassembled WGS sequence"/>
</dbReference>
<reference evidence="2 3" key="1">
    <citation type="submission" date="2019-06" db="EMBL/GenBank/DDBJ databases">
        <authorList>
            <person name="Rodrigo-Torres L."/>
            <person name="Arahal R. D."/>
            <person name="Lucena T."/>
        </authorList>
    </citation>
    <scope>NUCLEOTIDE SEQUENCE [LARGE SCALE GENOMIC DNA]</scope>
    <source>
        <strain evidence="2 3">SW08-7</strain>
    </source>
</reference>
<keyword evidence="4" id="KW-1185">Reference proteome</keyword>
<dbReference type="Gene3D" id="3.15.30.10">
    <property type="entry name" value="putative capsid protein of prophage domain like"/>
    <property type="match status" value="2"/>
</dbReference>
<dbReference type="Pfam" id="PF03864">
    <property type="entry name" value="Phage_cap_E"/>
    <property type="match status" value="1"/>
</dbReference>
<proteinExistence type="predicted"/>
<organism evidence="2 3">
    <name type="scientific">Methylobacterium dankookense</name>
    <dbReference type="NCBI Taxonomy" id="560405"/>
    <lineage>
        <taxon>Bacteria</taxon>
        <taxon>Pseudomonadati</taxon>
        <taxon>Pseudomonadota</taxon>
        <taxon>Alphaproteobacteria</taxon>
        <taxon>Hyphomicrobiales</taxon>
        <taxon>Methylobacteriaceae</taxon>
        <taxon>Methylobacterium</taxon>
    </lineage>
</organism>
<protein>
    <recommendedName>
        <fullName evidence="5">Major capsid protein</fullName>
    </recommendedName>
</protein>
<evidence type="ECO:0000313" key="2">
    <source>
        <dbReference type="EMBL" id="VUF15632.1"/>
    </source>
</evidence>
<gene>
    <name evidence="1" type="ORF">IFDJLNFL_4282</name>
    <name evidence="2" type="ORF">MTDSW087_05376</name>
</gene>
<accession>A0A564G6E9</accession>
<dbReference type="EMBL" id="CABFVH010000063">
    <property type="protein sequence ID" value="VUF15632.1"/>
    <property type="molecule type" value="Genomic_DNA"/>
</dbReference>
<sequence>MEDGKAFRRRPGMPISAGLDPMAIRMMTIETESEDQIRMVRRRMEWMAASALRTGTVTVSGEKYPTTVVNFGRDPSLNVTLTGGDLWSAGTATPLDDMEEWNGLIRDASGATAIDVVMDQSSWKAFRKNDDVKELLQYDRSSPSTTIDLAPGSYKYGATFAGNVGAYRVWIYSDSYVDDTGATQKYLPDGYVLMISDRLEGVQHFGGIKDETNGFQVTDFYQKSWTQPDPAVRFLMLQSAPLVVPYRINACLAAKVL</sequence>
<evidence type="ECO:0008006" key="5">
    <source>
        <dbReference type="Google" id="ProtNLM"/>
    </source>
</evidence>
<evidence type="ECO:0000313" key="1">
    <source>
        <dbReference type="EMBL" id="GJD58363.1"/>
    </source>
</evidence>
<name>A0A564G6E9_9HYPH</name>
<dbReference type="InterPro" id="IPR005564">
    <property type="entry name" value="Major_capsid_GpE"/>
</dbReference>
<reference evidence="1" key="3">
    <citation type="submission" date="2021-08" db="EMBL/GenBank/DDBJ databases">
        <authorList>
            <person name="Tani A."/>
            <person name="Ola A."/>
            <person name="Ogura Y."/>
            <person name="Katsura K."/>
            <person name="Hayashi T."/>
        </authorList>
    </citation>
    <scope>NUCLEOTIDE SEQUENCE</scope>
    <source>
        <strain evidence="1">DSM 22415</strain>
    </source>
</reference>
<evidence type="ECO:0000313" key="4">
    <source>
        <dbReference type="Proteomes" id="UP001055303"/>
    </source>
</evidence>
<dbReference type="EMBL" id="BPQI01000144">
    <property type="protein sequence ID" value="GJD58363.1"/>
    <property type="molecule type" value="Genomic_DNA"/>
</dbReference>
<evidence type="ECO:0000313" key="3">
    <source>
        <dbReference type="Proteomes" id="UP000401717"/>
    </source>
</evidence>
<dbReference type="Proteomes" id="UP000401717">
    <property type="component" value="Unassembled WGS sequence"/>
</dbReference>
<dbReference type="AlphaFoldDB" id="A0A564G6E9"/>
<reference evidence="1" key="2">
    <citation type="journal article" date="2021" name="Front. Microbiol.">
        <title>Comprehensive Comparative Genomics and Phenotyping of Methylobacterium Species.</title>
        <authorList>
            <person name="Alessa O."/>
            <person name="Ogura Y."/>
            <person name="Fujitani Y."/>
            <person name="Takami H."/>
            <person name="Hayashi T."/>
            <person name="Sahin N."/>
            <person name="Tani A."/>
        </authorList>
    </citation>
    <scope>NUCLEOTIDE SEQUENCE</scope>
    <source>
        <strain evidence="1">DSM 22415</strain>
    </source>
</reference>
<dbReference type="OrthoDB" id="5449178at2"/>